<evidence type="ECO:0000313" key="2">
    <source>
        <dbReference type="EMBL" id="KAJ7216651.1"/>
    </source>
</evidence>
<sequence>MSSVVKLLLLSLAALAPFSLAARPSGDPCAAIAGKSFALPADALACLKSFPFNETLRQNVLTHNIAHVFDFYTFEDYYLDSPPPFQESTANIRAELARINTTKYATDYDFNWDLYNVITQLNDGHTRWFPDCYTSFQNLAPAPIVSLEVDGAQGVYIVPDLVELVSLVGTNYTDLIKIDWQRLAGAKVLSIEGKDPYDYVDFIAKTVSGNYLDHGVRVNSVFSSYRLVNANYSQRFGDLAGPTGVAQTSLTLNLIVKGSNKAETVTVPYIASFIGVPFTDRESFWANNCAANNATNGVDFKIPMPVPLIKSPRRQPMGNIVDKGTINAVGLPPQFEPTLPVLGDDEGVMKAYVLPGKKTGVMFIGSFEGDFNTFQTDTVAAIGAFKDAGVTRLIIDLSNNGGGFVCLGQFLHSFLAGTKFGYPGFQSTARANPLARKIVASDIELGLNDSLSFYTADNWAFLNGTLMPADFNYMTPDVPLVINGKQDVTSQRFHDTCELTFIVPMPANPPFDLKLLSNGNCASTCAMFSTLMFERHQTQTAIFGGKPGEDVQYKGGFDIDSEIKTANLKDDPLAPADLLVSGDMRHNWRTAWSFFDEQKPIAYVSELPQLRFPYTPETYNNPQNLWLFA</sequence>
<feature type="chain" id="PRO_5041935119" description="Tail specific protease domain-containing protein" evidence="1">
    <location>
        <begin position="22"/>
        <end position="629"/>
    </location>
</feature>
<reference evidence="2" key="1">
    <citation type="submission" date="2023-03" db="EMBL/GenBank/DDBJ databases">
        <title>Massive genome expansion in bonnet fungi (Mycena s.s.) driven by repeated elements and novel gene families across ecological guilds.</title>
        <authorList>
            <consortium name="Lawrence Berkeley National Laboratory"/>
            <person name="Harder C.B."/>
            <person name="Miyauchi S."/>
            <person name="Viragh M."/>
            <person name="Kuo A."/>
            <person name="Thoen E."/>
            <person name="Andreopoulos B."/>
            <person name="Lu D."/>
            <person name="Skrede I."/>
            <person name="Drula E."/>
            <person name="Henrissat B."/>
            <person name="Morin E."/>
            <person name="Kohler A."/>
            <person name="Barry K."/>
            <person name="LaButti K."/>
            <person name="Morin E."/>
            <person name="Salamov A."/>
            <person name="Lipzen A."/>
            <person name="Mereny Z."/>
            <person name="Hegedus B."/>
            <person name="Baldrian P."/>
            <person name="Stursova M."/>
            <person name="Weitz H."/>
            <person name="Taylor A."/>
            <person name="Grigoriev I.V."/>
            <person name="Nagy L.G."/>
            <person name="Martin F."/>
            <person name="Kauserud H."/>
        </authorList>
    </citation>
    <scope>NUCLEOTIDE SEQUENCE</scope>
    <source>
        <strain evidence="2">9144</strain>
    </source>
</reference>
<evidence type="ECO:0008006" key="4">
    <source>
        <dbReference type="Google" id="ProtNLM"/>
    </source>
</evidence>
<dbReference type="PANTHER" id="PTHR37049:SF4">
    <property type="entry name" value="RHODANESE DOMAIN-CONTAINING PROTEIN"/>
    <property type="match status" value="1"/>
</dbReference>
<dbReference type="Gene3D" id="3.90.226.10">
    <property type="entry name" value="2-enoyl-CoA Hydratase, Chain A, domain 1"/>
    <property type="match status" value="1"/>
</dbReference>
<dbReference type="InterPro" id="IPR052766">
    <property type="entry name" value="S41A_metabolite_peptidase"/>
</dbReference>
<dbReference type="SUPFAM" id="SSF52096">
    <property type="entry name" value="ClpP/crotonase"/>
    <property type="match status" value="1"/>
</dbReference>
<organism evidence="2 3">
    <name type="scientific">Mycena pura</name>
    <dbReference type="NCBI Taxonomy" id="153505"/>
    <lineage>
        <taxon>Eukaryota</taxon>
        <taxon>Fungi</taxon>
        <taxon>Dikarya</taxon>
        <taxon>Basidiomycota</taxon>
        <taxon>Agaricomycotina</taxon>
        <taxon>Agaricomycetes</taxon>
        <taxon>Agaricomycetidae</taxon>
        <taxon>Agaricales</taxon>
        <taxon>Marasmiineae</taxon>
        <taxon>Mycenaceae</taxon>
        <taxon>Mycena</taxon>
    </lineage>
</organism>
<evidence type="ECO:0000313" key="3">
    <source>
        <dbReference type="Proteomes" id="UP001219525"/>
    </source>
</evidence>
<keyword evidence="3" id="KW-1185">Reference proteome</keyword>
<feature type="signal peptide" evidence="1">
    <location>
        <begin position="1"/>
        <end position="21"/>
    </location>
</feature>
<dbReference type="PANTHER" id="PTHR37049">
    <property type="entry name" value="PEPTIDASE S41 FAMILY PROTEIN"/>
    <property type="match status" value="1"/>
</dbReference>
<dbReference type="EMBL" id="JARJCW010000015">
    <property type="protein sequence ID" value="KAJ7216651.1"/>
    <property type="molecule type" value="Genomic_DNA"/>
</dbReference>
<proteinExistence type="predicted"/>
<evidence type="ECO:0000256" key="1">
    <source>
        <dbReference type="SAM" id="SignalP"/>
    </source>
</evidence>
<dbReference type="InterPro" id="IPR029045">
    <property type="entry name" value="ClpP/crotonase-like_dom_sf"/>
</dbReference>
<name>A0AAD6VQE8_9AGAR</name>
<keyword evidence="1" id="KW-0732">Signal</keyword>
<accession>A0AAD6VQE8</accession>
<comment type="caution">
    <text evidence="2">The sequence shown here is derived from an EMBL/GenBank/DDBJ whole genome shotgun (WGS) entry which is preliminary data.</text>
</comment>
<dbReference type="Proteomes" id="UP001219525">
    <property type="component" value="Unassembled WGS sequence"/>
</dbReference>
<protein>
    <recommendedName>
        <fullName evidence="4">Tail specific protease domain-containing protein</fullName>
    </recommendedName>
</protein>
<gene>
    <name evidence="2" type="ORF">GGX14DRAFT_533909</name>
</gene>
<dbReference type="AlphaFoldDB" id="A0AAD6VQE8"/>